<gene>
    <name evidence="9" type="primary">tpm</name>
    <name evidence="10" type="ORF">D8779_13835</name>
</gene>
<dbReference type="SUPFAM" id="SSF53335">
    <property type="entry name" value="S-adenosyl-L-methionine-dependent methyltransferases"/>
    <property type="match status" value="1"/>
</dbReference>
<organism evidence="10 11">
    <name type="scientific">Pseudomonas leptonychotis</name>
    <dbReference type="NCBI Taxonomy" id="2448482"/>
    <lineage>
        <taxon>Bacteria</taxon>
        <taxon>Pseudomonadati</taxon>
        <taxon>Pseudomonadota</taxon>
        <taxon>Gammaproteobacteria</taxon>
        <taxon>Pseudomonadales</taxon>
        <taxon>Pseudomonadaceae</taxon>
        <taxon>Pseudomonas</taxon>
    </lineage>
</organism>
<dbReference type="Pfam" id="PF05724">
    <property type="entry name" value="TPMT"/>
    <property type="match status" value="1"/>
</dbReference>
<evidence type="ECO:0000256" key="4">
    <source>
        <dbReference type="ARBA" id="ARBA00011905"/>
    </source>
</evidence>
<feature type="binding site" evidence="9">
    <location>
        <position position="123"/>
    </location>
    <ligand>
        <name>S-adenosyl-L-methionine</name>
        <dbReference type="ChEBI" id="CHEBI:59789"/>
    </ligand>
</feature>
<evidence type="ECO:0000313" key="10">
    <source>
        <dbReference type="EMBL" id="TIH08570.1"/>
    </source>
</evidence>
<comment type="caution">
    <text evidence="10">The sequence shown here is derived from an EMBL/GenBank/DDBJ whole genome shotgun (WGS) entry which is preliminary data.</text>
</comment>
<keyword evidence="6 9" id="KW-0489">Methyltransferase</keyword>
<dbReference type="PANTHER" id="PTHR10259:SF11">
    <property type="entry name" value="THIOPURINE S-METHYLTRANSFERASE"/>
    <property type="match status" value="1"/>
</dbReference>
<dbReference type="EC" id="2.1.1.67" evidence="4 9"/>
<evidence type="ECO:0000256" key="6">
    <source>
        <dbReference type="ARBA" id="ARBA00022603"/>
    </source>
</evidence>
<dbReference type="Gene3D" id="3.40.50.150">
    <property type="entry name" value="Vaccinia Virus protein VP39"/>
    <property type="match status" value="1"/>
</dbReference>
<evidence type="ECO:0000256" key="5">
    <source>
        <dbReference type="ARBA" id="ARBA00022490"/>
    </source>
</evidence>
<dbReference type="AlphaFoldDB" id="A0A4T1ZVW1"/>
<dbReference type="Proteomes" id="UP000307541">
    <property type="component" value="Unassembled WGS sequence"/>
</dbReference>
<dbReference type="PIRSF" id="PIRSF023956">
    <property type="entry name" value="Thiopurine_S-methyltransferase"/>
    <property type="match status" value="1"/>
</dbReference>
<dbReference type="InterPro" id="IPR025835">
    <property type="entry name" value="Thiopurine_S-MeTrfase"/>
</dbReference>
<comment type="subcellular location">
    <subcellularLocation>
        <location evidence="2 9">Cytoplasm</location>
    </subcellularLocation>
</comment>
<dbReference type="InterPro" id="IPR008854">
    <property type="entry name" value="TPMT"/>
</dbReference>
<dbReference type="OrthoDB" id="9778208at2"/>
<dbReference type="InterPro" id="IPR022474">
    <property type="entry name" value="Thiopur_S-MeTfrase_Se/Te_detox"/>
</dbReference>
<evidence type="ECO:0000313" key="11">
    <source>
        <dbReference type="Proteomes" id="UP000307541"/>
    </source>
</evidence>
<evidence type="ECO:0000256" key="9">
    <source>
        <dbReference type="HAMAP-Rule" id="MF_00812"/>
    </source>
</evidence>
<dbReference type="NCBIfam" id="NF009732">
    <property type="entry name" value="PRK13255.1"/>
    <property type="match status" value="1"/>
</dbReference>
<dbReference type="RefSeq" id="WP_136665050.1">
    <property type="nucleotide sequence ID" value="NZ_RFLV01000002.1"/>
</dbReference>
<dbReference type="EMBL" id="RFLV01000002">
    <property type="protein sequence ID" value="TIH08570.1"/>
    <property type="molecule type" value="Genomic_DNA"/>
</dbReference>
<keyword evidence="11" id="KW-1185">Reference proteome</keyword>
<dbReference type="FunFam" id="3.40.50.150:FF:000101">
    <property type="entry name" value="Thiopurine S-methyltransferase"/>
    <property type="match status" value="1"/>
</dbReference>
<comment type="catalytic activity">
    <reaction evidence="1 9">
        <text>S-adenosyl-L-methionine + a thiopurine = S-adenosyl-L-homocysteine + a thiopurine S-methylether.</text>
        <dbReference type="EC" id="2.1.1.67"/>
    </reaction>
</comment>
<dbReference type="GO" id="GO:0032259">
    <property type="term" value="P:methylation"/>
    <property type="evidence" value="ECO:0007669"/>
    <property type="project" value="UniProtKB-KW"/>
</dbReference>
<comment type="similarity">
    <text evidence="3 9">Belongs to the class I-like SAM-binding methyltransferase superfamily. TPMT family.</text>
</comment>
<dbReference type="InterPro" id="IPR029063">
    <property type="entry name" value="SAM-dependent_MTases_sf"/>
</dbReference>
<evidence type="ECO:0000256" key="7">
    <source>
        <dbReference type="ARBA" id="ARBA00022679"/>
    </source>
</evidence>
<name>A0A4T1ZVW1_9PSED</name>
<dbReference type="HAMAP" id="MF_00812">
    <property type="entry name" value="Thiopur_methtran"/>
    <property type="match status" value="1"/>
</dbReference>
<feature type="binding site" evidence="9">
    <location>
        <position position="10"/>
    </location>
    <ligand>
        <name>S-adenosyl-L-methionine</name>
        <dbReference type="ChEBI" id="CHEBI:59789"/>
    </ligand>
</feature>
<sequence>MHAEFWQARWSRSEIGFHLSEVNPYLQRYWSALQLAQGTQVLVPLCGKSLDMAWLADQGYQVVGIELAQRAVEDFFTEHKLEPHISQEGVFQVYQAGAVTIYCGDLFALEPRHVAQCGALYDRAALIALPPAMRERYAAHLAELLPSSTQALLVTLDYDQAQMEGPPFAVNEGEVQRLLAKRWQIELLKCCDVLGENWRFLQRGLTRLDERVYRLKGR</sequence>
<evidence type="ECO:0000256" key="1">
    <source>
        <dbReference type="ARBA" id="ARBA00000903"/>
    </source>
</evidence>
<dbReference type="NCBIfam" id="TIGR03840">
    <property type="entry name" value="TMPT_Se_Te"/>
    <property type="match status" value="1"/>
</dbReference>
<dbReference type="GO" id="GO:0008119">
    <property type="term" value="F:thiopurine S-methyltransferase activity"/>
    <property type="evidence" value="ECO:0007669"/>
    <property type="project" value="UniProtKB-UniRule"/>
</dbReference>
<dbReference type="GO" id="GO:0010038">
    <property type="term" value="P:response to metal ion"/>
    <property type="evidence" value="ECO:0007669"/>
    <property type="project" value="InterPro"/>
</dbReference>
<evidence type="ECO:0000256" key="2">
    <source>
        <dbReference type="ARBA" id="ARBA00004496"/>
    </source>
</evidence>
<protein>
    <recommendedName>
        <fullName evidence="4 9">Thiopurine S-methyltransferase</fullName>
        <ecNumber evidence="4 9">2.1.1.67</ecNumber>
    </recommendedName>
    <alternativeName>
        <fullName evidence="9">Thiopurine methyltransferase</fullName>
    </alternativeName>
</protein>
<accession>A0A4T1ZVW1</accession>
<dbReference type="PROSITE" id="PS51585">
    <property type="entry name" value="SAM_MT_TPMT"/>
    <property type="match status" value="1"/>
</dbReference>
<dbReference type="GO" id="GO:0005737">
    <property type="term" value="C:cytoplasm"/>
    <property type="evidence" value="ECO:0007669"/>
    <property type="project" value="UniProtKB-SubCell"/>
</dbReference>
<keyword evidence="8 9" id="KW-0949">S-adenosyl-L-methionine</keyword>
<feature type="binding site" evidence="9">
    <location>
        <position position="45"/>
    </location>
    <ligand>
        <name>S-adenosyl-L-methionine</name>
        <dbReference type="ChEBI" id="CHEBI:59789"/>
    </ligand>
</feature>
<proteinExistence type="inferred from homology"/>
<dbReference type="PANTHER" id="PTHR10259">
    <property type="entry name" value="THIOPURINE S-METHYLTRANSFERASE"/>
    <property type="match status" value="1"/>
</dbReference>
<feature type="binding site" evidence="9">
    <location>
        <position position="66"/>
    </location>
    <ligand>
        <name>S-adenosyl-L-methionine</name>
        <dbReference type="ChEBI" id="CHEBI:59789"/>
    </ligand>
</feature>
<keyword evidence="7 9" id="KW-0808">Transferase</keyword>
<keyword evidence="5 9" id="KW-0963">Cytoplasm</keyword>
<reference evidence="10 11" key="1">
    <citation type="submission" date="2018-10" db="EMBL/GenBank/DDBJ databases">
        <title>Pseudomonas leptonychotis sp. nov., isolated from Weddell seals in Antarctica.</title>
        <authorList>
            <person name="Novakova D."/>
            <person name="Svec P."/>
            <person name="Kralova S."/>
            <person name="Kristofova L."/>
            <person name="Zeman M."/>
            <person name="Pantucek R."/>
            <person name="Maslanova I."/>
            <person name="Sedlacek I."/>
        </authorList>
    </citation>
    <scope>NUCLEOTIDE SEQUENCE [LARGE SCALE GENOMIC DNA]</scope>
    <source>
        <strain evidence="10 11">CCM 8849</strain>
    </source>
</reference>
<evidence type="ECO:0000256" key="3">
    <source>
        <dbReference type="ARBA" id="ARBA00008145"/>
    </source>
</evidence>
<evidence type="ECO:0000256" key="8">
    <source>
        <dbReference type="ARBA" id="ARBA00022691"/>
    </source>
</evidence>